<dbReference type="InterPro" id="IPR013088">
    <property type="entry name" value="Znf_NHR/GATA"/>
</dbReference>
<evidence type="ECO:0000256" key="1">
    <source>
        <dbReference type="ARBA" id="ARBA00004123"/>
    </source>
</evidence>
<dbReference type="PROSITE" id="PS50114">
    <property type="entry name" value="GATA_ZN_FINGER_2"/>
    <property type="match status" value="2"/>
</dbReference>
<keyword evidence="6" id="KW-0805">Transcription regulation</keyword>
<dbReference type="GO" id="GO:0000122">
    <property type="term" value="P:negative regulation of transcription by RNA polymerase II"/>
    <property type="evidence" value="ECO:0007669"/>
    <property type="project" value="TreeGrafter"/>
</dbReference>
<dbReference type="Pfam" id="PF00320">
    <property type="entry name" value="GATA"/>
    <property type="match status" value="2"/>
</dbReference>
<keyword evidence="14" id="KW-1185">Reference proteome</keyword>
<evidence type="ECO:0000256" key="3">
    <source>
        <dbReference type="ARBA" id="ARBA00022737"/>
    </source>
</evidence>
<organism evidence="13 14">
    <name type="scientific">Lineolata rhizophorae</name>
    <dbReference type="NCBI Taxonomy" id="578093"/>
    <lineage>
        <taxon>Eukaryota</taxon>
        <taxon>Fungi</taxon>
        <taxon>Dikarya</taxon>
        <taxon>Ascomycota</taxon>
        <taxon>Pezizomycotina</taxon>
        <taxon>Dothideomycetes</taxon>
        <taxon>Dothideomycetes incertae sedis</taxon>
        <taxon>Lineolatales</taxon>
        <taxon>Lineolataceae</taxon>
        <taxon>Lineolata</taxon>
    </lineage>
</organism>
<feature type="region of interest" description="Disordered" evidence="11">
    <location>
        <begin position="197"/>
        <end position="255"/>
    </location>
</feature>
<dbReference type="PANTHER" id="PTHR10071:SF335">
    <property type="entry name" value="IRON-SENSING TRANSCRIPTIONAL REPRESSOR-RELATED"/>
    <property type="match status" value="1"/>
</dbReference>
<dbReference type="Gene3D" id="3.30.50.10">
    <property type="entry name" value="Erythroid Transcription Factor GATA-1, subunit A"/>
    <property type="match status" value="2"/>
</dbReference>
<keyword evidence="10" id="KW-0175">Coiled coil</keyword>
<feature type="compositionally biased region" description="Polar residues" evidence="11">
    <location>
        <begin position="489"/>
        <end position="498"/>
    </location>
</feature>
<feature type="region of interest" description="Disordered" evidence="11">
    <location>
        <begin position="412"/>
        <end position="442"/>
    </location>
</feature>
<evidence type="ECO:0000256" key="11">
    <source>
        <dbReference type="SAM" id="MobiDB-lite"/>
    </source>
</evidence>
<evidence type="ECO:0000256" key="10">
    <source>
        <dbReference type="SAM" id="Coils"/>
    </source>
</evidence>
<keyword evidence="8" id="KW-0539">Nucleus</keyword>
<reference evidence="13" key="1">
    <citation type="journal article" date="2020" name="Stud. Mycol.">
        <title>101 Dothideomycetes genomes: a test case for predicting lifestyles and emergence of pathogens.</title>
        <authorList>
            <person name="Haridas S."/>
            <person name="Albert R."/>
            <person name="Binder M."/>
            <person name="Bloem J."/>
            <person name="Labutti K."/>
            <person name="Salamov A."/>
            <person name="Andreopoulos B."/>
            <person name="Baker S."/>
            <person name="Barry K."/>
            <person name="Bills G."/>
            <person name="Bluhm B."/>
            <person name="Cannon C."/>
            <person name="Castanera R."/>
            <person name="Culley D."/>
            <person name="Daum C."/>
            <person name="Ezra D."/>
            <person name="Gonzalez J."/>
            <person name="Henrissat B."/>
            <person name="Kuo A."/>
            <person name="Liang C."/>
            <person name="Lipzen A."/>
            <person name="Lutzoni F."/>
            <person name="Magnuson J."/>
            <person name="Mondo S."/>
            <person name="Nolan M."/>
            <person name="Ohm R."/>
            <person name="Pangilinan J."/>
            <person name="Park H.-J."/>
            <person name="Ramirez L."/>
            <person name="Alfaro M."/>
            <person name="Sun H."/>
            <person name="Tritt A."/>
            <person name="Yoshinaga Y."/>
            <person name="Zwiers L.-H."/>
            <person name="Turgeon B."/>
            <person name="Goodwin S."/>
            <person name="Spatafora J."/>
            <person name="Crous P."/>
            <person name="Grigoriev I."/>
        </authorList>
    </citation>
    <scope>NUCLEOTIDE SEQUENCE</scope>
    <source>
        <strain evidence="13">ATCC 16933</strain>
    </source>
</reference>
<proteinExistence type="predicted"/>
<feature type="region of interest" description="Disordered" evidence="11">
    <location>
        <begin position="461"/>
        <end position="589"/>
    </location>
</feature>
<dbReference type="GO" id="GO:0005634">
    <property type="term" value="C:nucleus"/>
    <property type="evidence" value="ECO:0007669"/>
    <property type="project" value="UniProtKB-SubCell"/>
</dbReference>
<dbReference type="PRINTS" id="PR00619">
    <property type="entry name" value="GATAZNFINGER"/>
</dbReference>
<gene>
    <name evidence="13" type="ORF">BDY21DRAFT_200010</name>
</gene>
<dbReference type="PROSITE" id="PS00344">
    <property type="entry name" value="GATA_ZN_FINGER_1"/>
    <property type="match status" value="2"/>
</dbReference>
<protein>
    <recommendedName>
        <fullName evidence="12">GATA-type domain-containing protein</fullName>
    </recommendedName>
</protein>
<evidence type="ECO:0000256" key="2">
    <source>
        <dbReference type="ARBA" id="ARBA00022723"/>
    </source>
</evidence>
<evidence type="ECO:0000256" key="5">
    <source>
        <dbReference type="ARBA" id="ARBA00022833"/>
    </source>
</evidence>
<feature type="coiled-coil region" evidence="10">
    <location>
        <begin position="590"/>
        <end position="617"/>
    </location>
</feature>
<feature type="compositionally biased region" description="Polar residues" evidence="11">
    <location>
        <begin position="333"/>
        <end position="347"/>
    </location>
</feature>
<evidence type="ECO:0000256" key="4">
    <source>
        <dbReference type="ARBA" id="ARBA00022771"/>
    </source>
</evidence>
<dbReference type="Proteomes" id="UP000799766">
    <property type="component" value="Unassembled WGS sequence"/>
</dbReference>
<dbReference type="PANTHER" id="PTHR10071">
    <property type="entry name" value="TRANSCRIPTION FACTOR GATA FAMILY MEMBER"/>
    <property type="match status" value="1"/>
</dbReference>
<dbReference type="FunFam" id="3.30.50.10:FF:000039">
    <property type="entry name" value="Siderophore transcription factor SreA"/>
    <property type="match status" value="1"/>
</dbReference>
<evidence type="ECO:0000256" key="8">
    <source>
        <dbReference type="ARBA" id="ARBA00023242"/>
    </source>
</evidence>
<feature type="compositionally biased region" description="Low complexity" evidence="11">
    <location>
        <begin position="128"/>
        <end position="142"/>
    </location>
</feature>
<feature type="region of interest" description="Disordered" evidence="11">
    <location>
        <begin position="105"/>
        <end position="158"/>
    </location>
</feature>
<dbReference type="GO" id="GO:0000978">
    <property type="term" value="F:RNA polymerase II cis-regulatory region sequence-specific DNA binding"/>
    <property type="evidence" value="ECO:0007669"/>
    <property type="project" value="TreeGrafter"/>
</dbReference>
<evidence type="ECO:0000313" key="14">
    <source>
        <dbReference type="Proteomes" id="UP000799766"/>
    </source>
</evidence>
<evidence type="ECO:0000256" key="7">
    <source>
        <dbReference type="ARBA" id="ARBA00023163"/>
    </source>
</evidence>
<dbReference type="SMART" id="SM00401">
    <property type="entry name" value="ZnF_GATA"/>
    <property type="match status" value="2"/>
</dbReference>
<dbReference type="AlphaFoldDB" id="A0A6A6P4Y7"/>
<feature type="compositionally biased region" description="Low complexity" evidence="11">
    <location>
        <begin position="1"/>
        <end position="15"/>
    </location>
</feature>
<dbReference type="GO" id="GO:0008270">
    <property type="term" value="F:zinc ion binding"/>
    <property type="evidence" value="ECO:0007669"/>
    <property type="project" value="UniProtKB-KW"/>
</dbReference>
<keyword evidence="3" id="KW-0677">Repeat</keyword>
<feature type="domain" description="GATA-type" evidence="12">
    <location>
        <begin position="360"/>
        <end position="407"/>
    </location>
</feature>
<keyword evidence="2" id="KW-0479">Metal-binding</keyword>
<dbReference type="GO" id="GO:0045944">
    <property type="term" value="P:positive regulation of transcription by RNA polymerase II"/>
    <property type="evidence" value="ECO:0007669"/>
    <property type="project" value="TreeGrafter"/>
</dbReference>
<dbReference type="OrthoDB" id="515401at2759"/>
<dbReference type="GO" id="GO:0034757">
    <property type="term" value="P:negative regulation of iron ion transport"/>
    <property type="evidence" value="ECO:0007669"/>
    <property type="project" value="UniProtKB-ARBA"/>
</dbReference>
<feature type="region of interest" description="Disordered" evidence="11">
    <location>
        <begin position="307"/>
        <end position="348"/>
    </location>
</feature>
<feature type="region of interest" description="Disordered" evidence="11">
    <location>
        <begin position="1"/>
        <end position="92"/>
    </location>
</feature>
<feature type="compositionally biased region" description="Polar residues" evidence="11">
    <location>
        <begin position="115"/>
        <end position="127"/>
    </location>
</feature>
<keyword evidence="7" id="KW-0804">Transcription</keyword>
<feature type="domain" description="GATA-type" evidence="12">
    <location>
        <begin position="151"/>
        <end position="200"/>
    </location>
</feature>
<evidence type="ECO:0000256" key="9">
    <source>
        <dbReference type="PROSITE-ProRule" id="PRU00094"/>
    </source>
</evidence>
<dbReference type="InterPro" id="IPR039355">
    <property type="entry name" value="Transcription_factor_GATA"/>
</dbReference>
<evidence type="ECO:0000256" key="6">
    <source>
        <dbReference type="ARBA" id="ARBA00023015"/>
    </source>
</evidence>
<dbReference type="FunFam" id="3.30.50.10:FF:000007">
    <property type="entry name" value="Nitrogen regulatory AreA, N-terminal"/>
    <property type="match status" value="1"/>
</dbReference>
<dbReference type="GO" id="GO:0006879">
    <property type="term" value="P:intracellular iron ion homeostasis"/>
    <property type="evidence" value="ECO:0007669"/>
    <property type="project" value="UniProtKB-ARBA"/>
</dbReference>
<keyword evidence="4 9" id="KW-0863">Zinc-finger</keyword>
<keyword evidence="5" id="KW-0862">Zinc</keyword>
<dbReference type="SUPFAM" id="SSF57716">
    <property type="entry name" value="Glucocorticoid receptor-like (DNA-binding domain)"/>
    <property type="match status" value="2"/>
</dbReference>
<feature type="compositionally biased region" description="Polar residues" evidence="11">
    <location>
        <begin position="54"/>
        <end position="76"/>
    </location>
</feature>
<dbReference type="EMBL" id="MU001676">
    <property type="protein sequence ID" value="KAF2459056.1"/>
    <property type="molecule type" value="Genomic_DNA"/>
</dbReference>
<feature type="compositionally biased region" description="Polar residues" evidence="11">
    <location>
        <begin position="416"/>
        <end position="442"/>
    </location>
</feature>
<sequence length="618" mass="63798">MSAASASRPSPAPAALNVPPHHRLTREPSKEDLEMAANLNLLTQAGHAVRDGDTATSANGTSGPQSREKTTAQTNELVGKFESGKGRSGAAEVTEYHSLDDSMRVHNSAEHSPSPGLSTTTAVQSENEQGSPLQLEQQPQQSARPPNQHATMSGQVCSNCGTTRTPLWRRSPTGATICNACGLYYKARKQSRPTNLKRNIHTHAPPPFSVGSSPLSLSANTGGGGASPGPGDHRSVSPSSNMAGLNNSGPRATYVPADTLQAGTCPGGGRCNGTGGQQACSGCPAYNNRVAKTAQFALAQAAAANEGITSDGSSGPDSQGTGTVGVSIGEVGPQSSADQSASQNIQGSAGGIGSPLVPACQNCGTTITPLWRRDESGHTICNACGLYYKLHGVHRPVAMKKQEIKRRKRVVPAMQDQISASPSSATDSVPSHSTNLTASGTVGTAPVAQSVEDQLRTHAAAGAISGSSSTTRAHGRLDQPATPLDPALQQASTSNGEVRTSDGYHRLAPPPADFTFYHAEATTPSRKRSLSVAEGDGHGEAGSQQQVSGEEGGGNADPSIDPVLTDPGSTQDERQADGTAVDADGGKSRRAELLREARMLRESLAAVENEISRLEEER</sequence>
<name>A0A6A6P4Y7_9PEZI</name>
<dbReference type="CDD" id="cd00202">
    <property type="entry name" value="ZnF_GATA"/>
    <property type="match status" value="2"/>
</dbReference>
<evidence type="ECO:0000259" key="12">
    <source>
        <dbReference type="PROSITE" id="PS50114"/>
    </source>
</evidence>
<feature type="compositionally biased region" description="Polar residues" evidence="11">
    <location>
        <begin position="210"/>
        <end position="220"/>
    </location>
</feature>
<accession>A0A6A6P4Y7</accession>
<comment type="subcellular location">
    <subcellularLocation>
        <location evidence="1">Nucleus</location>
    </subcellularLocation>
</comment>
<evidence type="ECO:0000313" key="13">
    <source>
        <dbReference type="EMBL" id="KAF2459056.1"/>
    </source>
</evidence>
<dbReference type="InterPro" id="IPR000679">
    <property type="entry name" value="Znf_GATA"/>
</dbReference>
<feature type="compositionally biased region" description="Polar residues" evidence="11">
    <location>
        <begin position="143"/>
        <end position="158"/>
    </location>
</feature>
<feature type="compositionally biased region" description="Polar residues" evidence="11">
    <location>
        <begin position="236"/>
        <end position="250"/>
    </location>
</feature>
<feature type="compositionally biased region" description="Polar residues" evidence="11">
    <location>
        <begin position="307"/>
        <end position="321"/>
    </location>
</feature>
<dbReference type="GO" id="GO:0000981">
    <property type="term" value="F:DNA-binding transcription factor activity, RNA polymerase II-specific"/>
    <property type="evidence" value="ECO:0007669"/>
    <property type="project" value="TreeGrafter"/>
</dbReference>